<name>A0A0C3PE40_PISTI</name>
<dbReference type="InParanoid" id="A0A0C3PE40"/>
<reference evidence="1 2" key="1">
    <citation type="submission" date="2014-04" db="EMBL/GenBank/DDBJ databases">
        <authorList>
            <consortium name="DOE Joint Genome Institute"/>
            <person name="Kuo A."/>
            <person name="Kohler A."/>
            <person name="Costa M.D."/>
            <person name="Nagy L.G."/>
            <person name="Floudas D."/>
            <person name="Copeland A."/>
            <person name="Barry K.W."/>
            <person name="Cichocki N."/>
            <person name="Veneault-Fourrey C."/>
            <person name="LaButti K."/>
            <person name="Lindquist E.A."/>
            <person name="Lipzen A."/>
            <person name="Lundell T."/>
            <person name="Morin E."/>
            <person name="Murat C."/>
            <person name="Sun H."/>
            <person name="Tunlid A."/>
            <person name="Henrissat B."/>
            <person name="Grigoriev I.V."/>
            <person name="Hibbett D.S."/>
            <person name="Martin F."/>
            <person name="Nordberg H.P."/>
            <person name="Cantor M.N."/>
            <person name="Hua S.X."/>
        </authorList>
    </citation>
    <scope>NUCLEOTIDE SEQUENCE [LARGE SCALE GENOMIC DNA]</scope>
    <source>
        <strain evidence="1 2">Marx 270</strain>
    </source>
</reference>
<dbReference type="Proteomes" id="UP000054217">
    <property type="component" value="Unassembled WGS sequence"/>
</dbReference>
<evidence type="ECO:0000313" key="1">
    <source>
        <dbReference type="EMBL" id="KIO06084.1"/>
    </source>
</evidence>
<gene>
    <name evidence="1" type="ORF">M404DRAFT_999297</name>
</gene>
<accession>A0A0C3PE40</accession>
<dbReference type="HOGENOM" id="CLU_1355127_0_0_1"/>
<reference evidence="2" key="2">
    <citation type="submission" date="2015-01" db="EMBL/GenBank/DDBJ databases">
        <title>Evolutionary Origins and Diversification of the Mycorrhizal Mutualists.</title>
        <authorList>
            <consortium name="DOE Joint Genome Institute"/>
            <consortium name="Mycorrhizal Genomics Consortium"/>
            <person name="Kohler A."/>
            <person name="Kuo A."/>
            <person name="Nagy L.G."/>
            <person name="Floudas D."/>
            <person name="Copeland A."/>
            <person name="Barry K.W."/>
            <person name="Cichocki N."/>
            <person name="Veneault-Fourrey C."/>
            <person name="LaButti K."/>
            <person name="Lindquist E.A."/>
            <person name="Lipzen A."/>
            <person name="Lundell T."/>
            <person name="Morin E."/>
            <person name="Murat C."/>
            <person name="Riley R."/>
            <person name="Ohm R."/>
            <person name="Sun H."/>
            <person name="Tunlid A."/>
            <person name="Henrissat B."/>
            <person name="Grigoriev I.V."/>
            <person name="Hibbett D.S."/>
            <person name="Martin F."/>
        </authorList>
    </citation>
    <scope>NUCLEOTIDE SEQUENCE [LARGE SCALE GENOMIC DNA]</scope>
    <source>
        <strain evidence="2">Marx 270</strain>
    </source>
</reference>
<dbReference type="OrthoDB" id="2602575at2759"/>
<keyword evidence="2" id="KW-1185">Reference proteome</keyword>
<protein>
    <submittedName>
        <fullName evidence="1">Uncharacterized protein</fullName>
    </submittedName>
</protein>
<proteinExistence type="predicted"/>
<dbReference type="EMBL" id="KN831964">
    <property type="protein sequence ID" value="KIO06084.1"/>
    <property type="molecule type" value="Genomic_DNA"/>
</dbReference>
<evidence type="ECO:0000313" key="2">
    <source>
        <dbReference type="Proteomes" id="UP000054217"/>
    </source>
</evidence>
<sequence>MAYVNPGSLMVDPSGPGSVYHYSVVSNPPPHPSIMRSQMPEYWVLPDRRRVEHLPRALNYSPPMETFPPVTFSVRGWPGVRIKDLLKNQVTVDDPNATPLAHLGWRATVINLEWPGYARRTYHDPQIARFDVMREEGPMTRQGLAKEVALTLQHFHRSAQNTTIAQGFEKWSLKDGIRPSDVVLLSIHYYRTQWIPEFYVFE</sequence>
<organism evidence="1 2">
    <name type="scientific">Pisolithus tinctorius Marx 270</name>
    <dbReference type="NCBI Taxonomy" id="870435"/>
    <lineage>
        <taxon>Eukaryota</taxon>
        <taxon>Fungi</taxon>
        <taxon>Dikarya</taxon>
        <taxon>Basidiomycota</taxon>
        <taxon>Agaricomycotina</taxon>
        <taxon>Agaricomycetes</taxon>
        <taxon>Agaricomycetidae</taxon>
        <taxon>Boletales</taxon>
        <taxon>Sclerodermatineae</taxon>
        <taxon>Pisolithaceae</taxon>
        <taxon>Pisolithus</taxon>
    </lineage>
</organism>
<dbReference type="AlphaFoldDB" id="A0A0C3PE40"/>